<dbReference type="SMART" id="SM00852">
    <property type="entry name" value="MoCF_biosynth"/>
    <property type="match status" value="1"/>
</dbReference>
<dbReference type="EC" id="2.7.7.75" evidence="2"/>
<name>A0A7V5NZS6_9BACT</name>
<dbReference type="GO" id="GO:0006777">
    <property type="term" value="P:Mo-molybdopterin cofactor biosynthetic process"/>
    <property type="evidence" value="ECO:0007669"/>
    <property type="project" value="UniProtKB-KW"/>
</dbReference>
<dbReference type="AlphaFoldDB" id="A0A7V5NZS6"/>
<dbReference type="PANTHER" id="PTHR43764:SF1">
    <property type="entry name" value="MOLYBDOPTERIN MOLYBDOTRANSFERASE"/>
    <property type="match status" value="1"/>
</dbReference>
<keyword evidence="4" id="KW-0501">Molybdenum cofactor biosynthesis</keyword>
<dbReference type="CDD" id="cd00886">
    <property type="entry name" value="MogA_MoaB"/>
    <property type="match status" value="1"/>
</dbReference>
<dbReference type="InterPro" id="IPR051920">
    <property type="entry name" value="MPT_Adenylyltrnsfr/MoaC-Rel"/>
</dbReference>
<dbReference type="InterPro" id="IPR001453">
    <property type="entry name" value="MoaB/Mog_dom"/>
</dbReference>
<protein>
    <recommendedName>
        <fullName evidence="3">Molybdopterin adenylyltransferase</fullName>
        <ecNumber evidence="2">2.7.7.75</ecNumber>
    </recommendedName>
</protein>
<gene>
    <name evidence="8" type="ORF">ENJ96_05135</name>
</gene>
<dbReference type="SUPFAM" id="SSF53218">
    <property type="entry name" value="Molybdenum cofactor biosynthesis proteins"/>
    <property type="match status" value="1"/>
</dbReference>
<reference evidence="8" key="1">
    <citation type="journal article" date="2020" name="mSystems">
        <title>Genome- and Community-Level Interaction Insights into Carbon Utilization and Element Cycling Functions of Hydrothermarchaeota in Hydrothermal Sediment.</title>
        <authorList>
            <person name="Zhou Z."/>
            <person name="Liu Y."/>
            <person name="Xu W."/>
            <person name="Pan J."/>
            <person name="Luo Z.H."/>
            <person name="Li M."/>
        </authorList>
    </citation>
    <scope>NUCLEOTIDE SEQUENCE [LARGE SCALE GENOMIC DNA]</scope>
    <source>
        <strain evidence="8">HyVt-533</strain>
    </source>
</reference>
<dbReference type="GO" id="GO:0061598">
    <property type="term" value="F:molybdopterin adenylyltransferase activity"/>
    <property type="evidence" value="ECO:0007669"/>
    <property type="project" value="UniProtKB-EC"/>
</dbReference>
<evidence type="ECO:0000256" key="3">
    <source>
        <dbReference type="ARBA" id="ARBA00013491"/>
    </source>
</evidence>
<dbReference type="InterPro" id="IPR008284">
    <property type="entry name" value="MoCF_biosynth_CS"/>
</dbReference>
<evidence type="ECO:0000256" key="2">
    <source>
        <dbReference type="ARBA" id="ARBA00012509"/>
    </source>
</evidence>
<accession>A0A7V5NZS6</accession>
<evidence type="ECO:0000256" key="1">
    <source>
        <dbReference type="ARBA" id="ARBA00005046"/>
    </source>
</evidence>
<dbReference type="PROSITE" id="PS01078">
    <property type="entry name" value="MOCF_BIOSYNTHESIS_1"/>
    <property type="match status" value="1"/>
</dbReference>
<organism evidence="8">
    <name type="scientific">Thermodesulfatator atlanticus</name>
    <dbReference type="NCBI Taxonomy" id="501497"/>
    <lineage>
        <taxon>Bacteria</taxon>
        <taxon>Pseudomonadati</taxon>
        <taxon>Thermodesulfobacteriota</taxon>
        <taxon>Thermodesulfobacteria</taxon>
        <taxon>Thermodesulfobacteriales</taxon>
        <taxon>Thermodesulfatatoraceae</taxon>
        <taxon>Thermodesulfatator</taxon>
    </lineage>
</organism>
<proteinExistence type="predicted"/>
<dbReference type="NCBIfam" id="TIGR00177">
    <property type="entry name" value="molyb_syn"/>
    <property type="match status" value="1"/>
</dbReference>
<dbReference type="Proteomes" id="UP000886101">
    <property type="component" value="Unassembled WGS sequence"/>
</dbReference>
<evidence type="ECO:0000256" key="4">
    <source>
        <dbReference type="ARBA" id="ARBA00023150"/>
    </source>
</evidence>
<comment type="pathway">
    <text evidence="1">Cofactor biosynthesis; molybdopterin biosynthesis.</text>
</comment>
<feature type="domain" description="MoaB/Mog" evidence="7">
    <location>
        <begin position="6"/>
        <end position="150"/>
    </location>
</feature>
<comment type="caution">
    <text evidence="8">The sequence shown here is derived from an EMBL/GenBank/DDBJ whole genome shotgun (WGS) entry which is preliminary data.</text>
</comment>
<evidence type="ECO:0000313" key="8">
    <source>
        <dbReference type="EMBL" id="HHI97218.1"/>
    </source>
</evidence>
<dbReference type="EMBL" id="DROK01000149">
    <property type="protein sequence ID" value="HHI97218.1"/>
    <property type="molecule type" value="Genomic_DNA"/>
</dbReference>
<comment type="catalytic activity">
    <reaction evidence="5">
        <text>molybdopterin + ATP + H(+) = adenylyl-molybdopterin + diphosphate</text>
        <dbReference type="Rhea" id="RHEA:31331"/>
        <dbReference type="ChEBI" id="CHEBI:15378"/>
        <dbReference type="ChEBI" id="CHEBI:30616"/>
        <dbReference type="ChEBI" id="CHEBI:33019"/>
        <dbReference type="ChEBI" id="CHEBI:58698"/>
        <dbReference type="ChEBI" id="CHEBI:62727"/>
        <dbReference type="EC" id="2.7.7.75"/>
    </reaction>
</comment>
<comment type="function">
    <text evidence="6">Catalyzes the adenylation of molybdopterin as part of the biosynthesis of the molybdenum-cofactor.</text>
</comment>
<evidence type="ECO:0000256" key="5">
    <source>
        <dbReference type="ARBA" id="ARBA00051131"/>
    </source>
</evidence>
<dbReference type="UniPathway" id="UPA00344"/>
<dbReference type="InterPro" id="IPR036425">
    <property type="entry name" value="MoaB/Mog-like_dom_sf"/>
</dbReference>
<dbReference type="Pfam" id="PF00994">
    <property type="entry name" value="MoCF_biosynth"/>
    <property type="match status" value="1"/>
</dbReference>
<dbReference type="PANTHER" id="PTHR43764">
    <property type="entry name" value="MOLYBDENUM COFACTOR BIOSYNTHESIS"/>
    <property type="match status" value="1"/>
</dbReference>
<evidence type="ECO:0000256" key="6">
    <source>
        <dbReference type="ARBA" id="ARBA00058212"/>
    </source>
</evidence>
<sequence length="163" mass="17538">MEFTAGVLTLSDKGALGEREDLAGPLIKEALVREGFQVLAYRILPDDYEEILVVLVDWVDRKGLDLIITTGGTGLSPRDVTPEATKAAIEKEVPGIAEAIRAEGMKHTPYAMLSRGVAGIRKQSLIINLPGSPKAVEEALPVITPVLKHALEKLKGSTKECAR</sequence>
<dbReference type="Gene3D" id="3.40.980.10">
    <property type="entry name" value="MoaB/Mog-like domain"/>
    <property type="match status" value="1"/>
</dbReference>
<evidence type="ECO:0000259" key="7">
    <source>
        <dbReference type="SMART" id="SM00852"/>
    </source>
</evidence>